<evidence type="ECO:0000256" key="8">
    <source>
        <dbReference type="ARBA" id="ARBA00023170"/>
    </source>
</evidence>
<keyword evidence="6 10" id="KW-1133">Transmembrane helix</keyword>
<keyword evidence="2" id="KW-1003">Cell membrane</keyword>
<keyword evidence="4 10" id="KW-0812">Transmembrane</keyword>
<feature type="transmembrane region" description="Helical" evidence="10">
    <location>
        <begin position="31"/>
        <end position="54"/>
    </location>
</feature>
<evidence type="ECO:0000256" key="5">
    <source>
        <dbReference type="ARBA" id="ARBA00022725"/>
    </source>
</evidence>
<keyword evidence="9 10" id="KW-0807">Transducer</keyword>
<feature type="transmembrane region" description="Helical" evidence="10">
    <location>
        <begin position="124"/>
        <end position="150"/>
    </location>
</feature>
<dbReference type="Pfam" id="PF02949">
    <property type="entry name" value="7tm_6"/>
    <property type="match status" value="1"/>
</dbReference>
<dbReference type="PANTHER" id="PTHR21137">
    <property type="entry name" value="ODORANT RECEPTOR"/>
    <property type="match status" value="1"/>
</dbReference>
<keyword evidence="5 10" id="KW-0552">Olfaction</keyword>
<sequence>MDIYERPYYKISKNFASFIGQWPYQSRLHSFMCGSVLWTLFIIQVIPQIIAAVVNSDDQELLLESVSPFITDGIYIAKYVNTIRKAKMIRRLFEKVREDWKVPKNNDEKLVLESYLKMGRFLSIGYAAFVNMGVIIYIMDPVLSAIVNIISKSNDSMPLKFSVPMRFIMFDEEKYYWLLLILSNTCVIFIINVIICCDVIFITVVQHVCGIFAVVGFRLEHSPSDTVSPDLIEGTRFSMNSQDISYKHFVSCIRDHRRALEFSELIESTFAISFGISVGLNLPLMSITGVQLLTQSESMRATLKYIMFTGGQILHLFFDCYMSQKLTDMSSRIQHSVARANWYENSVKSRKLLILMTLRSQVPCKLTAGKIMELSIENFGMMMKTAGSYFTVFLSMR</sequence>
<evidence type="ECO:0000256" key="10">
    <source>
        <dbReference type="RuleBase" id="RU351113"/>
    </source>
</evidence>
<evidence type="ECO:0000256" key="4">
    <source>
        <dbReference type="ARBA" id="ARBA00022692"/>
    </source>
</evidence>
<name>M1RKW7_9HYME</name>
<evidence type="ECO:0000256" key="6">
    <source>
        <dbReference type="ARBA" id="ARBA00022989"/>
    </source>
</evidence>
<dbReference type="EMBL" id="KC171923">
    <property type="protein sequence ID" value="AGG17936.1"/>
    <property type="molecule type" value="mRNA"/>
</dbReference>
<comment type="subcellular location">
    <subcellularLocation>
        <location evidence="1 10">Cell membrane</location>
        <topology evidence="1 10">Multi-pass membrane protein</topology>
    </subcellularLocation>
</comment>
<dbReference type="GO" id="GO:0005886">
    <property type="term" value="C:plasma membrane"/>
    <property type="evidence" value="ECO:0007669"/>
    <property type="project" value="UniProtKB-SubCell"/>
</dbReference>
<dbReference type="GO" id="GO:0005549">
    <property type="term" value="F:odorant binding"/>
    <property type="evidence" value="ECO:0007669"/>
    <property type="project" value="InterPro"/>
</dbReference>
<protein>
    <recommendedName>
        <fullName evidence="10">Odorant receptor</fullName>
    </recommendedName>
</protein>
<accession>M1RKW7</accession>
<feature type="transmembrane region" description="Helical" evidence="10">
    <location>
        <begin position="175"/>
        <end position="194"/>
    </location>
</feature>
<keyword evidence="7 10" id="KW-0472">Membrane</keyword>
<keyword evidence="8 10" id="KW-0675">Receptor</keyword>
<evidence type="ECO:0000256" key="2">
    <source>
        <dbReference type="ARBA" id="ARBA00022475"/>
    </source>
</evidence>
<dbReference type="GO" id="GO:0007165">
    <property type="term" value="P:signal transduction"/>
    <property type="evidence" value="ECO:0007669"/>
    <property type="project" value="UniProtKB-KW"/>
</dbReference>
<proteinExistence type="evidence at transcript level"/>
<evidence type="ECO:0000256" key="7">
    <source>
        <dbReference type="ARBA" id="ARBA00023136"/>
    </source>
</evidence>
<dbReference type="PANTHER" id="PTHR21137:SF35">
    <property type="entry name" value="ODORANT RECEPTOR 19A-RELATED"/>
    <property type="match status" value="1"/>
</dbReference>
<comment type="caution">
    <text evidence="10">Lacks conserved residue(s) required for the propagation of feature annotation.</text>
</comment>
<organism evidence="11">
    <name type="scientific">Microplitis mediator</name>
    <dbReference type="NCBI Taxonomy" id="375433"/>
    <lineage>
        <taxon>Eukaryota</taxon>
        <taxon>Metazoa</taxon>
        <taxon>Ecdysozoa</taxon>
        <taxon>Arthropoda</taxon>
        <taxon>Hexapoda</taxon>
        <taxon>Insecta</taxon>
        <taxon>Pterygota</taxon>
        <taxon>Neoptera</taxon>
        <taxon>Endopterygota</taxon>
        <taxon>Hymenoptera</taxon>
        <taxon>Apocrita</taxon>
        <taxon>Ichneumonoidea</taxon>
        <taxon>Braconidae</taxon>
        <taxon>Microgastrinae</taxon>
        <taxon>Microplitis</taxon>
    </lineage>
</organism>
<reference evidence="11" key="1">
    <citation type="submission" date="2012-11" db="EMBL/GenBank/DDBJ databases">
        <title>Molecular characterization and expression profiles of olfactory receptor genes in the parasitic wasp, Microplitis mediator (Hymenoptera: Braconidae).</title>
        <authorList>
            <person name="Gu H.S."/>
            <person name="Ma L."/>
            <person name="Zhang J.Y."/>
        </authorList>
    </citation>
    <scope>NUCLEOTIDE SEQUENCE</scope>
</reference>
<evidence type="ECO:0000313" key="11">
    <source>
        <dbReference type="EMBL" id="AGG17936.1"/>
    </source>
</evidence>
<evidence type="ECO:0000256" key="1">
    <source>
        <dbReference type="ARBA" id="ARBA00004651"/>
    </source>
</evidence>
<comment type="similarity">
    <text evidence="10">Belongs to the insect chemoreceptor superfamily. Heteromeric odorant receptor channel (TC 1.A.69) family.</text>
</comment>
<evidence type="ECO:0000256" key="3">
    <source>
        <dbReference type="ARBA" id="ARBA00022606"/>
    </source>
</evidence>
<evidence type="ECO:0000256" key="9">
    <source>
        <dbReference type="ARBA" id="ARBA00023224"/>
    </source>
</evidence>
<dbReference type="AlphaFoldDB" id="M1RKW7"/>
<keyword evidence="3 10" id="KW-0716">Sensory transduction</keyword>
<dbReference type="InterPro" id="IPR004117">
    <property type="entry name" value="7tm6_olfct_rcpt"/>
</dbReference>
<dbReference type="GO" id="GO:0004984">
    <property type="term" value="F:olfactory receptor activity"/>
    <property type="evidence" value="ECO:0007669"/>
    <property type="project" value="InterPro"/>
</dbReference>